<dbReference type="SUPFAM" id="SSF51735">
    <property type="entry name" value="NAD(P)-binding Rossmann-fold domains"/>
    <property type="match status" value="1"/>
</dbReference>
<dbReference type="CDD" id="cd08239">
    <property type="entry name" value="THR_DH_like"/>
    <property type="match status" value="1"/>
</dbReference>
<comment type="cofactor">
    <cofactor evidence="1 5">
        <name>Zn(2+)</name>
        <dbReference type="ChEBI" id="CHEBI:29105"/>
    </cofactor>
</comment>
<dbReference type="InterPro" id="IPR020843">
    <property type="entry name" value="ER"/>
</dbReference>
<gene>
    <name evidence="7" type="ORF">RW1_012_01000</name>
</gene>
<protein>
    <submittedName>
        <fullName evidence="7">Putative zinc-containing alcohol dehydrogenase</fullName>
    </submittedName>
</protein>
<evidence type="ECO:0000256" key="3">
    <source>
        <dbReference type="ARBA" id="ARBA00022833"/>
    </source>
</evidence>
<dbReference type="GO" id="GO:0008270">
    <property type="term" value="F:zinc ion binding"/>
    <property type="evidence" value="ECO:0007669"/>
    <property type="project" value="InterPro"/>
</dbReference>
<dbReference type="AlphaFoldDB" id="X0Q1Y2"/>
<dbReference type="SMART" id="SM00829">
    <property type="entry name" value="PKS_ER"/>
    <property type="match status" value="1"/>
</dbReference>
<keyword evidence="4" id="KW-0560">Oxidoreductase</keyword>
<dbReference type="InterPro" id="IPR013154">
    <property type="entry name" value="ADH-like_N"/>
</dbReference>
<evidence type="ECO:0000256" key="2">
    <source>
        <dbReference type="ARBA" id="ARBA00022723"/>
    </source>
</evidence>
<dbReference type="InterPro" id="IPR011032">
    <property type="entry name" value="GroES-like_sf"/>
</dbReference>
<evidence type="ECO:0000256" key="1">
    <source>
        <dbReference type="ARBA" id="ARBA00001947"/>
    </source>
</evidence>
<comment type="caution">
    <text evidence="7">The sequence shown here is derived from an EMBL/GenBank/DDBJ whole genome shotgun (WGS) entry which is preliminary data.</text>
</comment>
<evidence type="ECO:0000313" key="7">
    <source>
        <dbReference type="EMBL" id="GAF44281.1"/>
    </source>
</evidence>
<organism evidence="7 8">
    <name type="scientific">Rhodococcus wratislaviensis NBRC 100605</name>
    <dbReference type="NCBI Taxonomy" id="1219028"/>
    <lineage>
        <taxon>Bacteria</taxon>
        <taxon>Bacillati</taxon>
        <taxon>Actinomycetota</taxon>
        <taxon>Actinomycetes</taxon>
        <taxon>Mycobacteriales</taxon>
        <taxon>Nocardiaceae</taxon>
        <taxon>Rhodococcus</taxon>
    </lineage>
</organism>
<keyword evidence="3 5" id="KW-0862">Zinc</keyword>
<dbReference type="Proteomes" id="UP000019491">
    <property type="component" value="Unassembled WGS sequence"/>
</dbReference>
<evidence type="ECO:0000256" key="4">
    <source>
        <dbReference type="ARBA" id="ARBA00023002"/>
    </source>
</evidence>
<proteinExistence type="inferred from homology"/>
<dbReference type="SUPFAM" id="SSF50129">
    <property type="entry name" value="GroES-like"/>
    <property type="match status" value="1"/>
</dbReference>
<dbReference type="InterPro" id="IPR002328">
    <property type="entry name" value="ADH_Zn_CS"/>
</dbReference>
<dbReference type="PANTHER" id="PTHR43401:SF5">
    <property type="entry name" value="ALCOHOL DEHYDROGENASE-RELATED"/>
    <property type="match status" value="1"/>
</dbReference>
<name>X0Q1Y2_RHOWR</name>
<dbReference type="Pfam" id="PF08240">
    <property type="entry name" value="ADH_N"/>
    <property type="match status" value="1"/>
</dbReference>
<evidence type="ECO:0000313" key="8">
    <source>
        <dbReference type="Proteomes" id="UP000019491"/>
    </source>
</evidence>
<dbReference type="InterPro" id="IPR036291">
    <property type="entry name" value="NAD(P)-bd_dom_sf"/>
</dbReference>
<dbReference type="PROSITE" id="PS00059">
    <property type="entry name" value="ADH_ZINC"/>
    <property type="match status" value="1"/>
</dbReference>
<dbReference type="Pfam" id="PF00107">
    <property type="entry name" value="ADH_zinc_N"/>
    <property type="match status" value="1"/>
</dbReference>
<dbReference type="RefSeq" id="WP_037229926.1">
    <property type="nucleotide sequence ID" value="NZ_BAWF01000012.1"/>
</dbReference>
<comment type="similarity">
    <text evidence="5">Belongs to the zinc-containing alcohol dehydrogenase family.</text>
</comment>
<dbReference type="OrthoDB" id="241504at2"/>
<keyword evidence="8" id="KW-1185">Reference proteome</keyword>
<sequence length="342" mass="35505">MQGLVFHGDRRVSLRPFPDPKPGEGEVVIRVTASGMCGSDLHYYRAPADGTPAAAKVCIGGHEPAGVVEELGPGVDDSLAIGDRVMIHHYAGCGRCVACRSGWTQMCTTSAPLVYGKNAHGAHAPFMQVAARSALRLPDSLSFEAGAAIGCGTGTAWGALERLGEIGGTDVVVFGQGPVGLSATMLAAARGARVIAVDLEPKRLAQSIRFGAAETVDAGSVDAVQAIKDLTRGSGAPAIVETSGATAAAKSAVAALAPWGRLCVVGLGGTVELDVRQNLSRQLTVMTSWSLSSVQQLECADFIDRHGLPVDDLFSDRWSLGQAEEAYTKFDKQDAGKGVFVF</sequence>
<reference evidence="7 8" key="1">
    <citation type="submission" date="2014-02" db="EMBL/GenBank/DDBJ databases">
        <title>Whole genome shotgun sequence of Rhodococcus wratislaviensis NBRC 100605.</title>
        <authorList>
            <person name="Hosoyama A."/>
            <person name="Tsuchikane K."/>
            <person name="Yoshida I."/>
            <person name="Ohji S."/>
            <person name="Ichikawa N."/>
            <person name="Yamazoe A."/>
            <person name="Fujita N."/>
        </authorList>
    </citation>
    <scope>NUCLEOTIDE SEQUENCE [LARGE SCALE GENOMIC DNA]</scope>
    <source>
        <strain evidence="7 8">NBRC 100605</strain>
    </source>
</reference>
<dbReference type="Gene3D" id="3.90.180.10">
    <property type="entry name" value="Medium-chain alcohol dehydrogenases, catalytic domain"/>
    <property type="match status" value="1"/>
</dbReference>
<accession>X0Q1Y2</accession>
<dbReference type="EMBL" id="BAWF01000012">
    <property type="protein sequence ID" value="GAF44281.1"/>
    <property type="molecule type" value="Genomic_DNA"/>
</dbReference>
<dbReference type="GO" id="GO:0016491">
    <property type="term" value="F:oxidoreductase activity"/>
    <property type="evidence" value="ECO:0007669"/>
    <property type="project" value="UniProtKB-KW"/>
</dbReference>
<dbReference type="InterPro" id="IPR013149">
    <property type="entry name" value="ADH-like_C"/>
</dbReference>
<evidence type="ECO:0000259" key="6">
    <source>
        <dbReference type="SMART" id="SM00829"/>
    </source>
</evidence>
<dbReference type="PANTHER" id="PTHR43401">
    <property type="entry name" value="L-THREONINE 3-DEHYDROGENASE"/>
    <property type="match status" value="1"/>
</dbReference>
<keyword evidence="2 5" id="KW-0479">Metal-binding</keyword>
<evidence type="ECO:0000256" key="5">
    <source>
        <dbReference type="RuleBase" id="RU361277"/>
    </source>
</evidence>
<feature type="domain" description="Enoyl reductase (ER)" evidence="6">
    <location>
        <begin position="8"/>
        <end position="340"/>
    </location>
</feature>
<dbReference type="InterPro" id="IPR050129">
    <property type="entry name" value="Zn_alcohol_dh"/>
</dbReference>